<sequence>MPHHPHHHHHHHHEPPPPGPILPLPHLTRRSLSSSLLLTDVASLASKLVTNSIGAKSKSVLVKLDLHSWSVSCFDDGQGFPELALQRHAGESGPSQAPNHPNRRHPGTVNLRGETLASAAHLGLLCITTNLNPSNARHPGSPSRPSTCVTLLQREDKVIYFGPPSPHHPQASTSRSTCASPSGTEVTVRDLFHKLPVRRAALGTLAAKRSEAEKIKREIGVLSLLHPDISFLLIEIVSCWDGDLSTERERCLLKLPKVIDSRTRFGQVFGHGLVPPQWVKPFDLSHSFVATPPRVKGVSGRSLQDGYRPLQRPTKLSWYTLSVSGFVTPVPSPSRSGQRIFLQGVALPRDLRLGQACVTVNEMVEMSSSRSKSGESGDCPTSLAGQLPDFFSSNRLANAVLEGSEETLHDVLGRALEQVGYPLDIRPEDLQASQDQPSTAVTPPPTLPRSRTRRLENCSYLVDLRVEPGRARATDGGATLTEKELRCLLRDAILGACEIYPGPYRVRDAAEDEREYAEEPIQGRRPRSRDTKHDPSDRSDRNRKRPKRDSLGRRVEKAVERRLVRSSQWEESGRDRSATRDAEGGSDMIVIRTTEGMEGTEEYVEHVDRVTRKRFLIDTRTGNSYETHHPRFRPSDMGPTPAVSQRVTDGPTTLENEDADLDRFGKGKRRLILGPKGTRWGGEGEKSASPPAWLATALSSWKNPTFAPPTEEEEIPHVDSILTFNNPGIADPPIPRRSSESQNSQRDDVAGRLVDVAAPENGGCCVGVGGQDDRWARASLSRRSRRLALPRVQLSSRFFDEPNTPPPTQGDDRGGEEEEQGPASQNLVALTRESLQGAEMIAQVDLKYLVCSVPLVGRGVEGRRKGSARAIVCIDQHAADERVRLERLLSDYSESCRSANGSQTVELKRPIELSLMTEEAERLFGEEETPSPSAFYQTLTFLGFGLSKDGRQGAGEDDEDEAKDDEPRAWRSIRVTHLPSILHDRLVQERDLLQDVIRSTLTDDSTPLQTRWCADRDRGDLAWNLPGLLAETIKSKACRGSVMFNQPLERQRCLTMIRDLARCKFPFQCAHGSCLSKRNGPPIDWRCGRLFPEARKTQDERDSPLGKM</sequence>
<organism evidence="1 2">
    <name type="scientific">Violaceomyces palustris</name>
    <dbReference type="NCBI Taxonomy" id="1673888"/>
    <lineage>
        <taxon>Eukaryota</taxon>
        <taxon>Fungi</taxon>
        <taxon>Dikarya</taxon>
        <taxon>Basidiomycota</taxon>
        <taxon>Ustilaginomycotina</taxon>
        <taxon>Ustilaginomycetes</taxon>
        <taxon>Violaceomycetales</taxon>
        <taxon>Violaceomycetaceae</taxon>
        <taxon>Violaceomyces</taxon>
    </lineage>
</organism>
<gene>
    <name evidence="1" type="ORF">IE53DRAFT_368795</name>
</gene>
<keyword evidence="2" id="KW-1185">Reference proteome</keyword>
<reference evidence="1 2" key="1">
    <citation type="journal article" date="2018" name="Mol. Biol. Evol.">
        <title>Broad Genomic Sampling Reveals a Smut Pathogenic Ancestry of the Fungal Clade Ustilaginomycotina.</title>
        <authorList>
            <person name="Kijpornyongpan T."/>
            <person name="Mondo S.J."/>
            <person name="Barry K."/>
            <person name="Sandor L."/>
            <person name="Lee J."/>
            <person name="Lipzen A."/>
            <person name="Pangilinan J."/>
            <person name="LaButti K."/>
            <person name="Hainaut M."/>
            <person name="Henrissat B."/>
            <person name="Grigoriev I.V."/>
            <person name="Spatafora J.W."/>
            <person name="Aime M.C."/>
        </authorList>
    </citation>
    <scope>NUCLEOTIDE SEQUENCE [LARGE SCALE GENOMIC DNA]</scope>
    <source>
        <strain evidence="1 2">SA 807</strain>
    </source>
</reference>
<dbReference type="EMBL" id="KZ819917">
    <property type="protein sequence ID" value="PWN50585.1"/>
    <property type="molecule type" value="Genomic_DNA"/>
</dbReference>
<proteinExistence type="predicted"/>
<accession>A0ACD0NXN3</accession>
<evidence type="ECO:0000313" key="1">
    <source>
        <dbReference type="EMBL" id="PWN50585.1"/>
    </source>
</evidence>
<protein>
    <submittedName>
        <fullName evidence="1">Uncharacterized protein</fullName>
    </submittedName>
</protein>
<dbReference type="Proteomes" id="UP000245626">
    <property type="component" value="Unassembled WGS sequence"/>
</dbReference>
<name>A0ACD0NXN3_9BASI</name>
<evidence type="ECO:0000313" key="2">
    <source>
        <dbReference type="Proteomes" id="UP000245626"/>
    </source>
</evidence>